<dbReference type="AlphaFoldDB" id="A0A9Q3CU27"/>
<evidence type="ECO:0000313" key="2">
    <source>
        <dbReference type="EMBL" id="MBW0489993.1"/>
    </source>
</evidence>
<protein>
    <submittedName>
        <fullName evidence="2">Uncharacterized protein</fullName>
    </submittedName>
</protein>
<comment type="caution">
    <text evidence="2">The sequence shown here is derived from an EMBL/GenBank/DDBJ whole genome shotgun (WGS) entry which is preliminary data.</text>
</comment>
<sequence>MRNHKLQTQLPGEVDHAVKCKCNPSFTLDDIAKILQDVSKRKNIGKYFSYKGNSFNEKQPFRVKNKDKPRKKVAELTKKKKSCPNCGSTDHFSNKGSNPIKNIYSIEQVPEEEIQEEDFESDSMGDSIREHSDDDQEPIEEVLAKYKEETPLEIEDIDLEAGLAQDTPNTNLSKQTQDVQMFLVTQTKGME</sequence>
<keyword evidence="3" id="KW-1185">Reference proteome</keyword>
<reference evidence="2" key="1">
    <citation type="submission" date="2021-03" db="EMBL/GenBank/DDBJ databases">
        <title>Draft genome sequence of rust myrtle Austropuccinia psidii MF-1, a brazilian biotype.</title>
        <authorList>
            <person name="Quecine M.C."/>
            <person name="Pachon D.M.R."/>
            <person name="Bonatelli M.L."/>
            <person name="Correr F.H."/>
            <person name="Franceschini L.M."/>
            <person name="Leite T.F."/>
            <person name="Margarido G.R.A."/>
            <person name="Almeida C.A."/>
            <person name="Ferrarezi J.A."/>
            <person name="Labate C.A."/>
        </authorList>
    </citation>
    <scope>NUCLEOTIDE SEQUENCE</scope>
    <source>
        <strain evidence="2">MF-1</strain>
    </source>
</reference>
<feature type="region of interest" description="Disordered" evidence="1">
    <location>
        <begin position="64"/>
        <end position="100"/>
    </location>
</feature>
<dbReference type="EMBL" id="AVOT02010359">
    <property type="protein sequence ID" value="MBW0489993.1"/>
    <property type="molecule type" value="Genomic_DNA"/>
</dbReference>
<evidence type="ECO:0000256" key="1">
    <source>
        <dbReference type="SAM" id="MobiDB-lite"/>
    </source>
</evidence>
<evidence type="ECO:0000313" key="3">
    <source>
        <dbReference type="Proteomes" id="UP000765509"/>
    </source>
</evidence>
<feature type="compositionally biased region" description="Polar residues" evidence="1">
    <location>
        <begin position="85"/>
        <end position="100"/>
    </location>
</feature>
<feature type="compositionally biased region" description="Acidic residues" evidence="1">
    <location>
        <begin position="112"/>
        <end position="123"/>
    </location>
</feature>
<accession>A0A9Q3CU27</accession>
<name>A0A9Q3CU27_9BASI</name>
<organism evidence="2 3">
    <name type="scientific">Austropuccinia psidii MF-1</name>
    <dbReference type="NCBI Taxonomy" id="1389203"/>
    <lineage>
        <taxon>Eukaryota</taxon>
        <taxon>Fungi</taxon>
        <taxon>Dikarya</taxon>
        <taxon>Basidiomycota</taxon>
        <taxon>Pucciniomycotina</taxon>
        <taxon>Pucciniomycetes</taxon>
        <taxon>Pucciniales</taxon>
        <taxon>Sphaerophragmiaceae</taxon>
        <taxon>Austropuccinia</taxon>
    </lineage>
</organism>
<gene>
    <name evidence="2" type="ORF">O181_029708</name>
</gene>
<feature type="region of interest" description="Disordered" evidence="1">
    <location>
        <begin position="112"/>
        <end position="138"/>
    </location>
</feature>
<dbReference type="Proteomes" id="UP000765509">
    <property type="component" value="Unassembled WGS sequence"/>
</dbReference>
<proteinExistence type="predicted"/>